<dbReference type="GO" id="GO:0005886">
    <property type="term" value="C:plasma membrane"/>
    <property type="evidence" value="ECO:0007669"/>
    <property type="project" value="UniProtKB-SubCell"/>
</dbReference>
<dbReference type="GO" id="GO:0008955">
    <property type="term" value="F:peptidoglycan glycosyltransferase activity"/>
    <property type="evidence" value="ECO:0007669"/>
    <property type="project" value="UniProtKB-EC"/>
</dbReference>
<feature type="transmembrane region" description="Helical" evidence="17">
    <location>
        <begin position="139"/>
        <end position="159"/>
    </location>
</feature>
<evidence type="ECO:0000256" key="13">
    <source>
        <dbReference type="ARBA" id="ARBA00023316"/>
    </source>
</evidence>
<feature type="transmembrane region" description="Helical" evidence="17">
    <location>
        <begin position="338"/>
        <end position="361"/>
    </location>
</feature>
<dbReference type="GO" id="GO:0009252">
    <property type="term" value="P:peptidoglycan biosynthetic process"/>
    <property type="evidence" value="ECO:0007669"/>
    <property type="project" value="UniProtKB-KW"/>
</dbReference>
<keyword evidence="4 18" id="KW-0132">Cell division</keyword>
<feature type="transmembrane region" description="Helical" evidence="17">
    <location>
        <begin position="47"/>
        <end position="67"/>
    </location>
</feature>
<keyword evidence="3" id="KW-1003">Cell membrane</keyword>
<keyword evidence="5" id="KW-0328">Glycosyltransferase</keyword>
<feature type="transmembrane region" description="Helical" evidence="17">
    <location>
        <begin position="302"/>
        <end position="326"/>
    </location>
</feature>
<evidence type="ECO:0000256" key="2">
    <source>
        <dbReference type="ARBA" id="ARBA00004752"/>
    </source>
</evidence>
<evidence type="ECO:0000256" key="12">
    <source>
        <dbReference type="ARBA" id="ARBA00023306"/>
    </source>
</evidence>
<dbReference type="Pfam" id="PF01098">
    <property type="entry name" value="FTSW_RODA_SPOVE"/>
    <property type="match status" value="1"/>
</dbReference>
<dbReference type="InterPro" id="IPR013437">
    <property type="entry name" value="FtsW"/>
</dbReference>
<keyword evidence="6" id="KW-0808">Transferase</keyword>
<evidence type="ECO:0000256" key="14">
    <source>
        <dbReference type="ARBA" id="ARBA00032370"/>
    </source>
</evidence>
<keyword evidence="11 17" id="KW-0472">Membrane</keyword>
<feature type="transmembrane region" description="Helical" evidence="17">
    <location>
        <begin position="272"/>
        <end position="295"/>
    </location>
</feature>
<reference evidence="18" key="1">
    <citation type="submission" date="2018-06" db="EMBL/GenBank/DDBJ databases">
        <authorList>
            <person name="Zhirakovskaya E."/>
        </authorList>
    </citation>
    <scope>NUCLEOTIDE SEQUENCE</scope>
</reference>
<keyword evidence="8" id="KW-0133">Cell shape</keyword>
<evidence type="ECO:0000313" key="18">
    <source>
        <dbReference type="EMBL" id="VAV83264.1"/>
    </source>
</evidence>
<dbReference type="AlphaFoldDB" id="A0A3B0QNH6"/>
<dbReference type="GO" id="GO:0008360">
    <property type="term" value="P:regulation of cell shape"/>
    <property type="evidence" value="ECO:0007669"/>
    <property type="project" value="UniProtKB-KW"/>
</dbReference>
<evidence type="ECO:0000256" key="7">
    <source>
        <dbReference type="ARBA" id="ARBA00022692"/>
    </source>
</evidence>
<evidence type="ECO:0000256" key="6">
    <source>
        <dbReference type="ARBA" id="ARBA00022679"/>
    </source>
</evidence>
<keyword evidence="12" id="KW-0131">Cell cycle</keyword>
<gene>
    <name evidence="18" type="ORF">MNBD_DELTA01-1500</name>
</gene>
<evidence type="ECO:0000256" key="1">
    <source>
        <dbReference type="ARBA" id="ARBA00004651"/>
    </source>
</evidence>
<accession>A0A3B0QNH6</accession>
<feature type="transmembrane region" description="Helical" evidence="17">
    <location>
        <begin position="73"/>
        <end position="94"/>
    </location>
</feature>
<evidence type="ECO:0000256" key="11">
    <source>
        <dbReference type="ARBA" id="ARBA00023136"/>
    </source>
</evidence>
<proteinExistence type="predicted"/>
<dbReference type="EMBL" id="UOEA01000037">
    <property type="protein sequence ID" value="VAV83264.1"/>
    <property type="molecule type" value="Genomic_DNA"/>
</dbReference>
<feature type="transmembrane region" description="Helical" evidence="17">
    <location>
        <begin position="12"/>
        <end position="35"/>
    </location>
</feature>
<evidence type="ECO:0000256" key="17">
    <source>
        <dbReference type="SAM" id="Phobius"/>
    </source>
</evidence>
<evidence type="ECO:0000256" key="8">
    <source>
        <dbReference type="ARBA" id="ARBA00022960"/>
    </source>
</evidence>
<feature type="transmembrane region" description="Helical" evidence="17">
    <location>
        <begin position="229"/>
        <end position="247"/>
    </location>
</feature>
<comment type="catalytic activity">
    <reaction evidence="16">
        <text>[GlcNAc-(1-&gt;4)-Mur2Ac(oyl-L-Ala-gamma-D-Glu-L-Lys-D-Ala-D-Ala)](n)-di-trans,octa-cis-undecaprenyl diphosphate + beta-D-GlcNAc-(1-&gt;4)-Mur2Ac(oyl-L-Ala-gamma-D-Glu-L-Lys-D-Ala-D-Ala)-di-trans,octa-cis-undecaprenyl diphosphate = [GlcNAc-(1-&gt;4)-Mur2Ac(oyl-L-Ala-gamma-D-Glu-L-Lys-D-Ala-D-Ala)](n+1)-di-trans,octa-cis-undecaprenyl diphosphate + di-trans,octa-cis-undecaprenyl diphosphate + H(+)</text>
        <dbReference type="Rhea" id="RHEA:23708"/>
        <dbReference type="Rhea" id="RHEA-COMP:9602"/>
        <dbReference type="Rhea" id="RHEA-COMP:9603"/>
        <dbReference type="ChEBI" id="CHEBI:15378"/>
        <dbReference type="ChEBI" id="CHEBI:58405"/>
        <dbReference type="ChEBI" id="CHEBI:60033"/>
        <dbReference type="ChEBI" id="CHEBI:78435"/>
        <dbReference type="EC" id="2.4.99.28"/>
    </reaction>
</comment>
<keyword evidence="13" id="KW-0961">Cell wall biogenesis/degradation</keyword>
<dbReference type="GO" id="GO:0015648">
    <property type="term" value="F:lipid-linked peptidoglycan transporter activity"/>
    <property type="evidence" value="ECO:0007669"/>
    <property type="project" value="TreeGrafter"/>
</dbReference>
<dbReference type="PANTHER" id="PTHR30474:SF2">
    <property type="entry name" value="PEPTIDOGLYCAN GLYCOSYLTRANSFERASE FTSW-RELATED"/>
    <property type="match status" value="1"/>
</dbReference>
<evidence type="ECO:0000256" key="15">
    <source>
        <dbReference type="ARBA" id="ARBA00044770"/>
    </source>
</evidence>
<name>A0A3B0QNH6_9ZZZZ</name>
<dbReference type="GO" id="GO:0051301">
    <property type="term" value="P:cell division"/>
    <property type="evidence" value="ECO:0007669"/>
    <property type="project" value="UniProtKB-KW"/>
</dbReference>
<organism evidence="18">
    <name type="scientific">hydrothermal vent metagenome</name>
    <dbReference type="NCBI Taxonomy" id="652676"/>
    <lineage>
        <taxon>unclassified sequences</taxon>
        <taxon>metagenomes</taxon>
        <taxon>ecological metagenomes</taxon>
    </lineage>
</organism>
<protein>
    <recommendedName>
        <fullName evidence="15">peptidoglycan glycosyltransferase</fullName>
        <ecNumber evidence="15">2.4.99.28</ecNumber>
    </recommendedName>
    <alternativeName>
        <fullName evidence="14">Peptidoglycan polymerase</fullName>
    </alternativeName>
</protein>
<dbReference type="NCBIfam" id="TIGR02614">
    <property type="entry name" value="ftsW"/>
    <property type="match status" value="1"/>
</dbReference>
<keyword evidence="9" id="KW-0573">Peptidoglycan synthesis</keyword>
<dbReference type="InterPro" id="IPR001182">
    <property type="entry name" value="FtsW/RodA"/>
</dbReference>
<evidence type="ECO:0000256" key="16">
    <source>
        <dbReference type="ARBA" id="ARBA00049902"/>
    </source>
</evidence>
<sequence length="366" mass="39553">MTGARNADRMLIISTLLLVASGVVMVYSTSFVVAMKKFGDEYFFVKKHVVFAIIGLILFVIFSRIPYHLYKKLTYPILIGSVILLACLFIPGVGHKVGGATRWLKVMGITFQPSELAKVAVIIFLAYSLEAKQEVIKSFSLGFLPNILIPGVVIAMIMVQPDFGSAVTLSIMVFILCFVAGVSALHLTGLLAMVVPALYVVVAHFGYMTQRMLTYLDPWKDPYGSGFQIIQSFLAFGSGGVWGLGLGEGRQKLFYLPEAHTDFIFSVIGEELGLIGVGAVILLYVVFFVSGLMVALRAKDLFGTYLALGLTLLITLQATINMAVVMGVLPSKGLPLPLISYGGSSLVMSLIAVGIILNVYIKGNEA</sequence>
<evidence type="ECO:0000256" key="3">
    <source>
        <dbReference type="ARBA" id="ARBA00022475"/>
    </source>
</evidence>
<evidence type="ECO:0000256" key="4">
    <source>
        <dbReference type="ARBA" id="ARBA00022618"/>
    </source>
</evidence>
<evidence type="ECO:0000256" key="9">
    <source>
        <dbReference type="ARBA" id="ARBA00022984"/>
    </source>
</evidence>
<dbReference type="PANTHER" id="PTHR30474">
    <property type="entry name" value="CELL CYCLE PROTEIN"/>
    <property type="match status" value="1"/>
</dbReference>
<dbReference type="GO" id="GO:0071555">
    <property type="term" value="P:cell wall organization"/>
    <property type="evidence" value="ECO:0007669"/>
    <property type="project" value="UniProtKB-KW"/>
</dbReference>
<keyword evidence="7 17" id="KW-0812">Transmembrane</keyword>
<comment type="subcellular location">
    <subcellularLocation>
        <location evidence="1">Cell membrane</location>
        <topology evidence="1">Multi-pass membrane protein</topology>
    </subcellularLocation>
</comment>
<dbReference type="EC" id="2.4.99.28" evidence="15"/>
<comment type="pathway">
    <text evidence="2">Cell wall biogenesis; peptidoglycan biosynthesis.</text>
</comment>
<keyword evidence="10 17" id="KW-1133">Transmembrane helix</keyword>
<evidence type="ECO:0000256" key="5">
    <source>
        <dbReference type="ARBA" id="ARBA00022676"/>
    </source>
</evidence>
<feature type="transmembrane region" description="Helical" evidence="17">
    <location>
        <begin position="106"/>
        <end position="127"/>
    </location>
</feature>
<dbReference type="GO" id="GO:0032153">
    <property type="term" value="C:cell division site"/>
    <property type="evidence" value="ECO:0007669"/>
    <property type="project" value="TreeGrafter"/>
</dbReference>
<feature type="transmembrane region" description="Helical" evidence="17">
    <location>
        <begin position="190"/>
        <end position="208"/>
    </location>
</feature>
<evidence type="ECO:0000256" key="10">
    <source>
        <dbReference type="ARBA" id="ARBA00022989"/>
    </source>
</evidence>